<gene>
    <name evidence="2" type="ORF">KL86APRO_30195</name>
</gene>
<reference evidence="2" key="1">
    <citation type="submission" date="2016-04" db="EMBL/GenBank/DDBJ databases">
        <authorList>
            <person name="Evans L.H."/>
            <person name="Alamgir A."/>
            <person name="Owens N."/>
            <person name="Weber N.D."/>
            <person name="Virtaneva K."/>
            <person name="Barbian K."/>
            <person name="Babar A."/>
            <person name="Rosenke K."/>
        </authorList>
    </citation>
    <scope>NUCLEOTIDE SEQUENCE</scope>
    <source>
        <strain evidence="2">86</strain>
    </source>
</reference>
<dbReference type="GO" id="GO:0006355">
    <property type="term" value="P:regulation of DNA-templated transcription"/>
    <property type="evidence" value="ECO:0007669"/>
    <property type="project" value="InterPro"/>
</dbReference>
<name>A0A212KM27_9PROT</name>
<protein>
    <recommendedName>
        <fullName evidence="1">Arc-like DNA binding domain-containing protein</fullName>
    </recommendedName>
</protein>
<evidence type="ECO:0000313" key="2">
    <source>
        <dbReference type="EMBL" id="SBW12704.1"/>
    </source>
</evidence>
<dbReference type="InterPro" id="IPR005569">
    <property type="entry name" value="Arc_DNA-bd_dom"/>
</dbReference>
<dbReference type="Pfam" id="PF03869">
    <property type="entry name" value="Arc"/>
    <property type="match status" value="1"/>
</dbReference>
<dbReference type="InterPro" id="IPR013321">
    <property type="entry name" value="Arc_rbn_hlx_hlx"/>
</dbReference>
<organism evidence="2">
    <name type="scientific">uncultured Alphaproteobacteria bacterium</name>
    <dbReference type="NCBI Taxonomy" id="91750"/>
    <lineage>
        <taxon>Bacteria</taxon>
        <taxon>Pseudomonadati</taxon>
        <taxon>Pseudomonadota</taxon>
        <taxon>Alphaproteobacteria</taxon>
        <taxon>environmental samples</taxon>
    </lineage>
</organism>
<proteinExistence type="predicted"/>
<dbReference type="AlphaFoldDB" id="A0A212KM27"/>
<accession>A0A212KM27</accession>
<sequence length="65" mass="7335">MKQTDPGMRLRFPSDMKAWIEREAEKNLRSQNAEIVFRLRRDMEKENAIAAGAGNEKGDGKTLAG</sequence>
<dbReference type="Gene3D" id="1.10.1220.10">
    <property type="entry name" value="Met repressor-like"/>
    <property type="match status" value="1"/>
</dbReference>
<dbReference type="SUPFAM" id="SSF47598">
    <property type="entry name" value="Ribbon-helix-helix"/>
    <property type="match status" value="1"/>
</dbReference>
<dbReference type="EMBL" id="FLUO01000003">
    <property type="protein sequence ID" value="SBW12704.1"/>
    <property type="molecule type" value="Genomic_DNA"/>
</dbReference>
<dbReference type="InterPro" id="IPR010985">
    <property type="entry name" value="Ribbon_hlx_hlx"/>
</dbReference>
<feature type="domain" description="Arc-like DNA binding" evidence="1">
    <location>
        <begin position="4"/>
        <end position="50"/>
    </location>
</feature>
<evidence type="ECO:0000259" key="1">
    <source>
        <dbReference type="Pfam" id="PF03869"/>
    </source>
</evidence>
<dbReference type="GO" id="GO:0003677">
    <property type="term" value="F:DNA binding"/>
    <property type="evidence" value="ECO:0007669"/>
    <property type="project" value="InterPro"/>
</dbReference>